<keyword evidence="1" id="KW-1133">Transmembrane helix</keyword>
<reference evidence="2 3" key="1">
    <citation type="submission" date="2019-06" db="EMBL/GenBank/DDBJ databases">
        <title>Echinicola alkalisoli sp. nov. isolated from saline soil.</title>
        <authorList>
            <person name="Sun J.-Q."/>
            <person name="Xu L."/>
        </authorList>
    </citation>
    <scope>NUCLEOTIDE SEQUENCE [LARGE SCALE GENOMIC DNA]</scope>
    <source>
        <strain evidence="2 3">LN3S3</strain>
    </source>
</reference>
<feature type="transmembrane region" description="Helical" evidence="1">
    <location>
        <begin position="42"/>
        <end position="62"/>
    </location>
</feature>
<proteinExistence type="predicted"/>
<keyword evidence="1" id="KW-0812">Transmembrane</keyword>
<organism evidence="2 3">
    <name type="scientific">Echinicola soli</name>
    <dbReference type="NCBI Taxonomy" id="2591634"/>
    <lineage>
        <taxon>Bacteria</taxon>
        <taxon>Pseudomonadati</taxon>
        <taxon>Bacteroidota</taxon>
        <taxon>Cytophagia</taxon>
        <taxon>Cytophagales</taxon>
        <taxon>Cyclobacteriaceae</taxon>
        <taxon>Echinicola</taxon>
    </lineage>
</organism>
<evidence type="ECO:0000313" key="3">
    <source>
        <dbReference type="Proteomes" id="UP000316614"/>
    </source>
</evidence>
<evidence type="ECO:0000313" key="2">
    <source>
        <dbReference type="EMBL" id="QDH78066.1"/>
    </source>
</evidence>
<feature type="transmembrane region" description="Helical" evidence="1">
    <location>
        <begin position="12"/>
        <end position="33"/>
    </location>
</feature>
<keyword evidence="1" id="KW-0472">Membrane</keyword>
<dbReference type="OrthoDB" id="9941152at2"/>
<protein>
    <submittedName>
        <fullName evidence="2">Uncharacterized protein</fullName>
    </submittedName>
</protein>
<dbReference type="RefSeq" id="WP_141613328.1">
    <property type="nucleotide sequence ID" value="NZ_CP041253.1"/>
</dbReference>
<name>A0A514CE28_9BACT</name>
<gene>
    <name evidence="2" type="ORF">FKX85_03045</name>
</gene>
<evidence type="ECO:0000256" key="1">
    <source>
        <dbReference type="SAM" id="Phobius"/>
    </source>
</evidence>
<dbReference type="AlphaFoldDB" id="A0A514CE28"/>
<accession>A0A514CE28</accession>
<sequence length="67" mass="7488">MQEVQNSKDTMIQTIASAFLLFTAYSLATLSFFKYHGQVKAFFIKAFLVSGTVAGALTFFYMQLFVG</sequence>
<dbReference type="KEGG" id="echi:FKX85_03045"/>
<dbReference type="EMBL" id="CP041253">
    <property type="protein sequence ID" value="QDH78066.1"/>
    <property type="molecule type" value="Genomic_DNA"/>
</dbReference>
<dbReference type="Proteomes" id="UP000316614">
    <property type="component" value="Chromosome"/>
</dbReference>
<keyword evidence="3" id="KW-1185">Reference proteome</keyword>